<evidence type="ECO:0000313" key="2">
    <source>
        <dbReference type="Proteomes" id="UP001164746"/>
    </source>
</evidence>
<dbReference type="Proteomes" id="UP001164746">
    <property type="component" value="Chromosome 10"/>
</dbReference>
<accession>A0ABY7F3U7</accession>
<name>A0ABY7F3U7_MYAAR</name>
<gene>
    <name evidence="1" type="ORF">MAR_031409</name>
</gene>
<evidence type="ECO:0000313" key="1">
    <source>
        <dbReference type="EMBL" id="WAR16815.1"/>
    </source>
</evidence>
<keyword evidence="2" id="KW-1185">Reference proteome</keyword>
<protein>
    <submittedName>
        <fullName evidence="1">Uncharacterized protein</fullName>
    </submittedName>
</protein>
<reference evidence="1" key="1">
    <citation type="submission" date="2022-11" db="EMBL/GenBank/DDBJ databases">
        <title>Centuries of genome instability and evolution in soft-shell clam transmissible cancer (bioRxiv).</title>
        <authorList>
            <person name="Hart S.F.M."/>
            <person name="Yonemitsu M.A."/>
            <person name="Giersch R.M."/>
            <person name="Beal B.F."/>
            <person name="Arriagada G."/>
            <person name="Davis B.W."/>
            <person name="Ostrander E.A."/>
            <person name="Goff S.P."/>
            <person name="Metzger M.J."/>
        </authorList>
    </citation>
    <scope>NUCLEOTIDE SEQUENCE</scope>
    <source>
        <strain evidence="1">MELC-2E11</strain>
        <tissue evidence="1">Siphon/mantle</tissue>
    </source>
</reference>
<sequence>MSKLALLHGNKQTGGGEPIEMSIKDWEEKVLATILKVSVSGIEGGGGVDTSFKFVLQNKQHALN</sequence>
<organism evidence="1 2">
    <name type="scientific">Mya arenaria</name>
    <name type="common">Soft-shell clam</name>
    <dbReference type="NCBI Taxonomy" id="6604"/>
    <lineage>
        <taxon>Eukaryota</taxon>
        <taxon>Metazoa</taxon>
        <taxon>Spiralia</taxon>
        <taxon>Lophotrochozoa</taxon>
        <taxon>Mollusca</taxon>
        <taxon>Bivalvia</taxon>
        <taxon>Autobranchia</taxon>
        <taxon>Heteroconchia</taxon>
        <taxon>Euheterodonta</taxon>
        <taxon>Imparidentia</taxon>
        <taxon>Neoheterodontei</taxon>
        <taxon>Myida</taxon>
        <taxon>Myoidea</taxon>
        <taxon>Myidae</taxon>
        <taxon>Mya</taxon>
    </lineage>
</organism>
<proteinExistence type="predicted"/>
<dbReference type="EMBL" id="CP111021">
    <property type="protein sequence ID" value="WAR16815.1"/>
    <property type="molecule type" value="Genomic_DNA"/>
</dbReference>